<sequence>MPLSAERARFLRYAGVGVFTTLLDLTLFSVFAVVLGVPALAANVLSTCITVCFSYLANRLVVFRSDAGATKTFLPFVTVTLFSGLIVQSIVIWCVLHGGHAAQPSVSHDLLAPAGKVVAMAVGMAANYLGYRWLFGRHAGPGGVRCHRLPRRLRALCSDTWRCR</sequence>
<keyword evidence="4 6" id="KW-1133">Transmembrane helix</keyword>
<evidence type="ECO:0000256" key="3">
    <source>
        <dbReference type="ARBA" id="ARBA00022692"/>
    </source>
</evidence>
<keyword evidence="5 6" id="KW-0472">Membrane</keyword>
<gene>
    <name evidence="8" type="ORF">ACFQDH_08750</name>
</gene>
<evidence type="ECO:0000256" key="4">
    <source>
        <dbReference type="ARBA" id="ARBA00022989"/>
    </source>
</evidence>
<organism evidence="8 9">
    <name type="scientific">Flexivirga alba</name>
    <dbReference type="NCBI Taxonomy" id="702742"/>
    <lineage>
        <taxon>Bacteria</taxon>
        <taxon>Bacillati</taxon>
        <taxon>Actinomycetota</taxon>
        <taxon>Actinomycetes</taxon>
        <taxon>Micrococcales</taxon>
        <taxon>Dermacoccaceae</taxon>
        <taxon>Flexivirga</taxon>
    </lineage>
</organism>
<evidence type="ECO:0000256" key="1">
    <source>
        <dbReference type="ARBA" id="ARBA00004141"/>
    </source>
</evidence>
<accession>A0ABW2AEN0</accession>
<proteinExistence type="inferred from homology"/>
<evidence type="ECO:0000313" key="8">
    <source>
        <dbReference type="EMBL" id="MFC6705352.1"/>
    </source>
</evidence>
<comment type="similarity">
    <text evidence="2">Belongs to the GtrA family.</text>
</comment>
<protein>
    <submittedName>
        <fullName evidence="8">GtrA family protein</fullName>
    </submittedName>
</protein>
<reference evidence="9" key="1">
    <citation type="journal article" date="2019" name="Int. J. Syst. Evol. Microbiol.">
        <title>The Global Catalogue of Microorganisms (GCM) 10K type strain sequencing project: providing services to taxonomists for standard genome sequencing and annotation.</title>
        <authorList>
            <consortium name="The Broad Institute Genomics Platform"/>
            <consortium name="The Broad Institute Genome Sequencing Center for Infectious Disease"/>
            <person name="Wu L."/>
            <person name="Ma J."/>
        </authorList>
    </citation>
    <scope>NUCLEOTIDE SEQUENCE [LARGE SCALE GENOMIC DNA]</scope>
    <source>
        <strain evidence="9">CCUG 58127</strain>
    </source>
</reference>
<dbReference type="Pfam" id="PF04138">
    <property type="entry name" value="GtrA_DPMS_TM"/>
    <property type="match status" value="1"/>
</dbReference>
<dbReference type="EMBL" id="JBHSWH010000001">
    <property type="protein sequence ID" value="MFC6705352.1"/>
    <property type="molecule type" value="Genomic_DNA"/>
</dbReference>
<evidence type="ECO:0000313" key="9">
    <source>
        <dbReference type="Proteomes" id="UP001596298"/>
    </source>
</evidence>
<feature type="transmembrane region" description="Helical" evidence="6">
    <location>
        <begin position="110"/>
        <end position="129"/>
    </location>
</feature>
<dbReference type="PANTHER" id="PTHR38459:SF1">
    <property type="entry name" value="PROPHAGE BACTOPRENOL-LINKED GLUCOSE TRANSLOCASE HOMOLOG"/>
    <property type="match status" value="1"/>
</dbReference>
<dbReference type="Proteomes" id="UP001596298">
    <property type="component" value="Unassembled WGS sequence"/>
</dbReference>
<dbReference type="InterPro" id="IPR007267">
    <property type="entry name" value="GtrA_DPMS_TM"/>
</dbReference>
<evidence type="ECO:0000259" key="7">
    <source>
        <dbReference type="Pfam" id="PF04138"/>
    </source>
</evidence>
<keyword evidence="3 6" id="KW-0812">Transmembrane</keyword>
<feature type="domain" description="GtrA/DPMS transmembrane" evidence="7">
    <location>
        <begin position="12"/>
        <end position="134"/>
    </location>
</feature>
<keyword evidence="9" id="KW-1185">Reference proteome</keyword>
<dbReference type="RefSeq" id="WP_382400410.1">
    <property type="nucleotide sequence ID" value="NZ_JBHSWH010000001.1"/>
</dbReference>
<feature type="transmembrane region" description="Helical" evidence="6">
    <location>
        <begin position="12"/>
        <end position="34"/>
    </location>
</feature>
<dbReference type="InterPro" id="IPR051401">
    <property type="entry name" value="GtrA_CellWall_Glycosyl"/>
</dbReference>
<feature type="transmembrane region" description="Helical" evidence="6">
    <location>
        <begin position="73"/>
        <end position="98"/>
    </location>
</feature>
<comment type="caution">
    <text evidence="8">The sequence shown here is derived from an EMBL/GenBank/DDBJ whole genome shotgun (WGS) entry which is preliminary data.</text>
</comment>
<evidence type="ECO:0000256" key="5">
    <source>
        <dbReference type="ARBA" id="ARBA00023136"/>
    </source>
</evidence>
<feature type="transmembrane region" description="Helical" evidence="6">
    <location>
        <begin position="40"/>
        <end position="61"/>
    </location>
</feature>
<comment type="subcellular location">
    <subcellularLocation>
        <location evidence="1">Membrane</location>
        <topology evidence="1">Multi-pass membrane protein</topology>
    </subcellularLocation>
</comment>
<dbReference type="PANTHER" id="PTHR38459">
    <property type="entry name" value="PROPHAGE BACTOPRENOL-LINKED GLUCOSE TRANSLOCASE HOMOLOG"/>
    <property type="match status" value="1"/>
</dbReference>
<name>A0ABW2AEN0_9MICO</name>
<evidence type="ECO:0000256" key="6">
    <source>
        <dbReference type="SAM" id="Phobius"/>
    </source>
</evidence>
<evidence type="ECO:0000256" key="2">
    <source>
        <dbReference type="ARBA" id="ARBA00009399"/>
    </source>
</evidence>